<comment type="subcellular location">
    <subcellularLocation>
        <location evidence="1">Cell membrane</location>
        <topology evidence="1">Multi-pass membrane protein</topology>
    </subcellularLocation>
</comment>
<evidence type="ECO:0000256" key="7">
    <source>
        <dbReference type="SAM" id="MobiDB-lite"/>
    </source>
</evidence>
<dbReference type="STRING" id="504805.SAMN05421505_109211"/>
<dbReference type="PANTHER" id="PTHR42718">
    <property type="entry name" value="MAJOR FACILITATOR SUPERFAMILY MULTIDRUG TRANSPORTER MFSC"/>
    <property type="match status" value="1"/>
</dbReference>
<feature type="transmembrane region" description="Helical" evidence="8">
    <location>
        <begin position="368"/>
        <end position="394"/>
    </location>
</feature>
<feature type="transmembrane region" description="Helical" evidence="8">
    <location>
        <begin position="454"/>
        <end position="474"/>
    </location>
</feature>
<feature type="transmembrane region" description="Helical" evidence="8">
    <location>
        <begin position="178"/>
        <end position="200"/>
    </location>
</feature>
<dbReference type="RefSeq" id="WP_093170514.1">
    <property type="nucleotide sequence ID" value="NZ_FNCN01000009.1"/>
</dbReference>
<dbReference type="InterPro" id="IPR020846">
    <property type="entry name" value="MFS_dom"/>
</dbReference>
<evidence type="ECO:0000256" key="2">
    <source>
        <dbReference type="ARBA" id="ARBA00022448"/>
    </source>
</evidence>
<evidence type="ECO:0000256" key="3">
    <source>
        <dbReference type="ARBA" id="ARBA00022475"/>
    </source>
</evidence>
<evidence type="ECO:0000313" key="11">
    <source>
        <dbReference type="Proteomes" id="UP000198923"/>
    </source>
</evidence>
<dbReference type="OrthoDB" id="4325372at2"/>
<sequence length="499" mass="50968">MASPSRSATDPGEVSPTKLGRASGLALAIIVSCEMVLMLDGTIMNVALPEIREGLGFTPAGLSWVTNAFLLAFGGLLLLGGRAGDILGRRKVFLAGMALFTLASLIGGLSTTAEWLIAARVLQGVGAALAGPSTLALLITNFQGALQAKALAVYSSVTAAAMTLGLILGGVITTLLSWHWVLFVNVPIGVIVLLLAPKYVQESERHPGRFDLAGAVASVVGLVALTFGLVRAAEHSWSNTATVATLAAGVILIAGFVLIESHAKQPIMPLRLFADRNRAGAFAIMLLVPMVTLSMQFLTVQFLQEVLEFTPLFAGLAFLPMAVGMLVAAQNTAKVLGRAGPKKTGLAGMVVLLAGLAWLTQLSPATGYFTGVFGPMLLLGVGMGLVIVPFNILVMSTADPAESGAASGVLQTVNMTGASLGVAILSAVYTSVLTGGTGAGATFAAETVSQGMRTAFTVSLGIGVAALLVVLLVIKTPTPAPAAPEPEAAEPKGQPEPIP</sequence>
<dbReference type="AlphaFoldDB" id="A0A1G7YDU0"/>
<dbReference type="EMBL" id="FNCN01000009">
    <property type="protein sequence ID" value="SDG94641.1"/>
    <property type="molecule type" value="Genomic_DNA"/>
</dbReference>
<feature type="region of interest" description="Disordered" evidence="7">
    <location>
        <begin position="480"/>
        <end position="499"/>
    </location>
</feature>
<dbReference type="Gene3D" id="1.20.1250.20">
    <property type="entry name" value="MFS general substrate transporter like domains"/>
    <property type="match status" value="1"/>
</dbReference>
<dbReference type="PROSITE" id="PS51257">
    <property type="entry name" value="PROKAR_LIPOPROTEIN"/>
    <property type="match status" value="1"/>
</dbReference>
<feature type="transmembrane region" description="Helical" evidence="8">
    <location>
        <begin position="151"/>
        <end position="172"/>
    </location>
</feature>
<evidence type="ECO:0000256" key="6">
    <source>
        <dbReference type="ARBA" id="ARBA00023136"/>
    </source>
</evidence>
<dbReference type="Proteomes" id="UP000198923">
    <property type="component" value="Unassembled WGS sequence"/>
</dbReference>
<feature type="transmembrane region" description="Helical" evidence="8">
    <location>
        <begin position="60"/>
        <end position="80"/>
    </location>
</feature>
<evidence type="ECO:0000256" key="1">
    <source>
        <dbReference type="ARBA" id="ARBA00004651"/>
    </source>
</evidence>
<feature type="transmembrane region" description="Helical" evidence="8">
    <location>
        <begin position="92"/>
        <end position="111"/>
    </location>
</feature>
<keyword evidence="11" id="KW-1185">Reference proteome</keyword>
<keyword evidence="4 8" id="KW-0812">Transmembrane</keyword>
<protein>
    <submittedName>
        <fullName evidence="10">Drug resistance transporter, EmrB/QacA subfamily</fullName>
    </submittedName>
</protein>
<feature type="transmembrane region" description="Helical" evidence="8">
    <location>
        <begin position="236"/>
        <end position="259"/>
    </location>
</feature>
<feature type="transmembrane region" description="Helical" evidence="8">
    <location>
        <begin position="279"/>
        <end position="300"/>
    </location>
</feature>
<evidence type="ECO:0000256" key="8">
    <source>
        <dbReference type="SAM" id="Phobius"/>
    </source>
</evidence>
<keyword evidence="3" id="KW-1003">Cell membrane</keyword>
<gene>
    <name evidence="10" type="ORF">SAMN05421505_109211</name>
</gene>
<dbReference type="Pfam" id="PF07690">
    <property type="entry name" value="MFS_1"/>
    <property type="match status" value="1"/>
</dbReference>
<dbReference type="InterPro" id="IPR036259">
    <property type="entry name" value="MFS_trans_sf"/>
</dbReference>
<keyword evidence="5 8" id="KW-1133">Transmembrane helix</keyword>
<name>A0A1G7YDU0_9ACTN</name>
<feature type="transmembrane region" description="Helical" evidence="8">
    <location>
        <begin position="25"/>
        <end position="48"/>
    </location>
</feature>
<dbReference type="Gene3D" id="1.20.1720.10">
    <property type="entry name" value="Multidrug resistance protein D"/>
    <property type="match status" value="1"/>
</dbReference>
<evidence type="ECO:0000256" key="5">
    <source>
        <dbReference type="ARBA" id="ARBA00022989"/>
    </source>
</evidence>
<evidence type="ECO:0000313" key="10">
    <source>
        <dbReference type="EMBL" id="SDG94641.1"/>
    </source>
</evidence>
<evidence type="ECO:0000256" key="4">
    <source>
        <dbReference type="ARBA" id="ARBA00022692"/>
    </source>
</evidence>
<feature type="domain" description="Major facilitator superfamily (MFS) profile" evidence="9">
    <location>
        <begin position="26"/>
        <end position="478"/>
    </location>
</feature>
<keyword evidence="2" id="KW-0813">Transport</keyword>
<feature type="transmembrane region" description="Helical" evidence="8">
    <location>
        <begin position="415"/>
        <end position="434"/>
    </location>
</feature>
<proteinExistence type="predicted"/>
<feature type="transmembrane region" description="Helical" evidence="8">
    <location>
        <begin position="117"/>
        <end position="139"/>
    </location>
</feature>
<dbReference type="PANTHER" id="PTHR42718:SF46">
    <property type="entry name" value="BLR6921 PROTEIN"/>
    <property type="match status" value="1"/>
</dbReference>
<dbReference type="GO" id="GO:0022857">
    <property type="term" value="F:transmembrane transporter activity"/>
    <property type="evidence" value="ECO:0007669"/>
    <property type="project" value="InterPro"/>
</dbReference>
<dbReference type="GO" id="GO:0005886">
    <property type="term" value="C:plasma membrane"/>
    <property type="evidence" value="ECO:0007669"/>
    <property type="project" value="UniProtKB-SubCell"/>
</dbReference>
<dbReference type="CDD" id="cd17321">
    <property type="entry name" value="MFS_MMR_MDR_like"/>
    <property type="match status" value="1"/>
</dbReference>
<feature type="transmembrane region" description="Helical" evidence="8">
    <location>
        <begin position="312"/>
        <end position="333"/>
    </location>
</feature>
<organism evidence="10 11">
    <name type="scientific">Sinosporangium album</name>
    <dbReference type="NCBI Taxonomy" id="504805"/>
    <lineage>
        <taxon>Bacteria</taxon>
        <taxon>Bacillati</taxon>
        <taxon>Actinomycetota</taxon>
        <taxon>Actinomycetes</taxon>
        <taxon>Streptosporangiales</taxon>
        <taxon>Streptosporangiaceae</taxon>
        <taxon>Sinosporangium</taxon>
    </lineage>
</organism>
<dbReference type="SUPFAM" id="SSF103473">
    <property type="entry name" value="MFS general substrate transporter"/>
    <property type="match status" value="1"/>
</dbReference>
<accession>A0A1G7YDU0</accession>
<evidence type="ECO:0000259" key="9">
    <source>
        <dbReference type="PROSITE" id="PS50850"/>
    </source>
</evidence>
<dbReference type="PROSITE" id="PS50850">
    <property type="entry name" value="MFS"/>
    <property type="match status" value="1"/>
</dbReference>
<keyword evidence="6 8" id="KW-0472">Membrane</keyword>
<feature type="transmembrane region" description="Helical" evidence="8">
    <location>
        <begin position="212"/>
        <end position="230"/>
    </location>
</feature>
<dbReference type="InterPro" id="IPR011701">
    <property type="entry name" value="MFS"/>
</dbReference>
<reference evidence="10 11" key="1">
    <citation type="submission" date="2016-10" db="EMBL/GenBank/DDBJ databases">
        <authorList>
            <person name="de Groot N.N."/>
        </authorList>
    </citation>
    <scope>NUCLEOTIDE SEQUENCE [LARGE SCALE GENOMIC DNA]</scope>
    <source>
        <strain evidence="10 11">CPCC 201354</strain>
    </source>
</reference>
<feature type="transmembrane region" description="Helical" evidence="8">
    <location>
        <begin position="345"/>
        <end position="362"/>
    </location>
</feature>